<dbReference type="RefSeq" id="WP_095959241.1">
    <property type="nucleotide sequence ID" value="NZ_CP022203.1"/>
</dbReference>
<reference evidence="2 3" key="1">
    <citation type="submission" date="2017-06" db="EMBL/GenBank/DDBJ databases">
        <title>Sequencing and comparative analysis of myxobacterial genomes.</title>
        <authorList>
            <person name="Rupp O."/>
            <person name="Goesmann A."/>
            <person name="Sogaard-Andersen L."/>
        </authorList>
    </citation>
    <scope>NUCLEOTIDE SEQUENCE [LARGE SCALE GENOMIC DNA]</scope>
    <source>
        <strain evidence="2 3">DSM 14697</strain>
    </source>
</reference>
<keyword evidence="1" id="KW-0812">Transmembrane</keyword>
<accession>A0A250JWX3</accession>
<feature type="transmembrane region" description="Helical" evidence="1">
    <location>
        <begin position="173"/>
        <end position="193"/>
    </location>
</feature>
<name>A0A250JWX3_9BACT</name>
<proteinExistence type="predicted"/>
<dbReference type="OrthoDB" id="9759690at2"/>
<feature type="transmembrane region" description="Helical" evidence="1">
    <location>
        <begin position="262"/>
        <end position="283"/>
    </location>
</feature>
<keyword evidence="1" id="KW-0472">Membrane</keyword>
<feature type="transmembrane region" description="Helical" evidence="1">
    <location>
        <begin position="141"/>
        <end position="161"/>
    </location>
</feature>
<evidence type="ECO:0008006" key="4">
    <source>
        <dbReference type="Google" id="ProtNLM"/>
    </source>
</evidence>
<dbReference type="EMBL" id="CP022203">
    <property type="protein sequence ID" value="ATB48345.1"/>
    <property type="molecule type" value="Genomic_DNA"/>
</dbReference>
<gene>
    <name evidence="2" type="ORF">MYMAC_003971</name>
</gene>
<evidence type="ECO:0000256" key="1">
    <source>
        <dbReference type="SAM" id="Phobius"/>
    </source>
</evidence>
<dbReference type="AlphaFoldDB" id="A0A250JWX3"/>
<dbReference type="KEGG" id="mmas:MYMAC_003971"/>
<dbReference type="Proteomes" id="UP000217343">
    <property type="component" value="Chromosome"/>
</dbReference>
<keyword evidence="3" id="KW-1185">Reference proteome</keyword>
<feature type="transmembrane region" description="Helical" evidence="1">
    <location>
        <begin position="392"/>
        <end position="410"/>
    </location>
</feature>
<evidence type="ECO:0000313" key="2">
    <source>
        <dbReference type="EMBL" id="ATB48345.1"/>
    </source>
</evidence>
<feature type="transmembrane region" description="Helical" evidence="1">
    <location>
        <begin position="333"/>
        <end position="362"/>
    </location>
</feature>
<feature type="transmembrane region" description="Helical" evidence="1">
    <location>
        <begin position="235"/>
        <end position="256"/>
    </location>
</feature>
<protein>
    <recommendedName>
        <fullName evidence="4">Peptidase M50</fullName>
    </recommendedName>
</protein>
<evidence type="ECO:0000313" key="3">
    <source>
        <dbReference type="Proteomes" id="UP000217343"/>
    </source>
</evidence>
<sequence>MTQPARPLANPHLEVSDFDSDAAKPMVMCAVPDGNDAVRFALPAAYMDLVREFDGVRTIDEAIDAFLQRGQGSFERDWLRRLVEKSLLPKGILVHPDQDASRAGVSSQPKRAFLFIKLPIIPPSVVEPIARRLGFMFKTPALVLGLILAVLSHAYVYGVLLTAQRADFSQLDATGVLAVMLLSTLGTLCHEFGHASAAAHYGCRRMTIGWGVYIIYTVLWTNVSDAWKLPRRQRAVVDIGGVYFESIFLLAMLGLFLRTGDIIFLVAFVIIDLSIATTFNPFLRMDGYWLMSDFFGIVNLRKQQMLWVQHLGGRLFGVREPGPKVNLTRKARWALGIYTALGTVFLAYILKVIFQFVILSIAKEYPALLRAFVQAAGEGAPLIEVLKVFLEVFWRSLMLAGAAVTLWSLATRAVNLLGKLWAFRAQVRHSGA</sequence>
<keyword evidence="1" id="KW-1133">Transmembrane helix</keyword>
<feature type="transmembrane region" description="Helical" evidence="1">
    <location>
        <begin position="205"/>
        <end position="223"/>
    </location>
</feature>
<organism evidence="2 3">
    <name type="scientific">Corallococcus macrosporus DSM 14697</name>
    <dbReference type="NCBI Taxonomy" id="1189310"/>
    <lineage>
        <taxon>Bacteria</taxon>
        <taxon>Pseudomonadati</taxon>
        <taxon>Myxococcota</taxon>
        <taxon>Myxococcia</taxon>
        <taxon>Myxococcales</taxon>
        <taxon>Cystobacterineae</taxon>
        <taxon>Myxococcaceae</taxon>
        <taxon>Corallococcus</taxon>
    </lineage>
</organism>